<keyword evidence="3 6" id="KW-0812">Transmembrane</keyword>
<evidence type="ECO:0000256" key="5">
    <source>
        <dbReference type="ARBA" id="ARBA00023136"/>
    </source>
</evidence>
<evidence type="ECO:0000313" key="8">
    <source>
        <dbReference type="Proteomes" id="UP000053467"/>
    </source>
</evidence>
<dbReference type="InterPro" id="IPR023353">
    <property type="entry name" value="LemA-like_dom_sf"/>
</dbReference>
<evidence type="ECO:0000256" key="4">
    <source>
        <dbReference type="ARBA" id="ARBA00022989"/>
    </source>
</evidence>
<dbReference type="EMBL" id="LGGX01000004">
    <property type="protein sequence ID" value="KUK87506.1"/>
    <property type="molecule type" value="Genomic_DNA"/>
</dbReference>
<dbReference type="PANTHER" id="PTHR34478">
    <property type="entry name" value="PROTEIN LEMA"/>
    <property type="match status" value="1"/>
</dbReference>
<name>A0A117M6S9_UNCT6</name>
<dbReference type="GO" id="GO:0016020">
    <property type="term" value="C:membrane"/>
    <property type="evidence" value="ECO:0007669"/>
    <property type="project" value="UniProtKB-SubCell"/>
</dbReference>
<proteinExistence type="inferred from homology"/>
<gene>
    <name evidence="7" type="ORF">XE03_0673</name>
</gene>
<evidence type="ECO:0000256" key="3">
    <source>
        <dbReference type="ARBA" id="ARBA00022692"/>
    </source>
</evidence>
<dbReference type="InterPro" id="IPR007156">
    <property type="entry name" value="MamQ_LemA"/>
</dbReference>
<reference evidence="8" key="1">
    <citation type="journal article" date="2015" name="MBio">
        <title>Genome-Resolved Metagenomic Analysis Reveals Roles for Candidate Phyla and Other Microbial Community Members in Biogeochemical Transformations in Oil Reservoirs.</title>
        <authorList>
            <person name="Hu P."/>
            <person name="Tom L."/>
            <person name="Singh A."/>
            <person name="Thomas B.C."/>
            <person name="Baker B.J."/>
            <person name="Piceno Y.M."/>
            <person name="Andersen G.L."/>
            <person name="Banfield J.F."/>
        </authorList>
    </citation>
    <scope>NUCLEOTIDE SEQUENCE [LARGE SCALE GENOMIC DNA]</scope>
</reference>
<keyword evidence="4 6" id="KW-1133">Transmembrane helix</keyword>
<protein>
    <submittedName>
        <fullName evidence="7">Conserved LemA domain protein</fullName>
    </submittedName>
</protein>
<sequence length="171" mass="20183">MVLSIILFGLVIFSVITFIILYNDLIFLKNRIFQSLSNIDVLLKQRNDELTNLIEVVKGYASYEQETLSKIIKIRSGYSDKMDVNEKSEFNNILTKETKNLFALAEKYPELNANENFLNLQKRITTIENHIADRRENYNWCVTNFNTKIEQFPYSIISSIFNFKKYPLFKK</sequence>
<dbReference type="Pfam" id="PF04011">
    <property type="entry name" value="LemA"/>
    <property type="match status" value="1"/>
</dbReference>
<dbReference type="PANTHER" id="PTHR34478:SF1">
    <property type="entry name" value="PROTEIN LEMA"/>
    <property type="match status" value="1"/>
</dbReference>
<feature type="transmembrane region" description="Helical" evidence="6">
    <location>
        <begin position="6"/>
        <end position="28"/>
    </location>
</feature>
<evidence type="ECO:0000256" key="6">
    <source>
        <dbReference type="SAM" id="Phobius"/>
    </source>
</evidence>
<comment type="similarity">
    <text evidence="2">Belongs to the LemA family.</text>
</comment>
<accession>A0A117M6S9</accession>
<evidence type="ECO:0000256" key="2">
    <source>
        <dbReference type="ARBA" id="ARBA00008854"/>
    </source>
</evidence>
<comment type="caution">
    <text evidence="7">The sequence shown here is derived from an EMBL/GenBank/DDBJ whole genome shotgun (WGS) entry which is preliminary data.</text>
</comment>
<comment type="subcellular location">
    <subcellularLocation>
        <location evidence="1">Membrane</location>
        <topology evidence="1">Single-pass membrane protein</topology>
    </subcellularLocation>
</comment>
<dbReference type="Gene3D" id="1.20.1440.20">
    <property type="entry name" value="LemA-like domain"/>
    <property type="match status" value="1"/>
</dbReference>
<evidence type="ECO:0000313" key="7">
    <source>
        <dbReference type="EMBL" id="KUK87506.1"/>
    </source>
</evidence>
<keyword evidence="5 6" id="KW-0472">Membrane</keyword>
<dbReference type="Proteomes" id="UP000053467">
    <property type="component" value="Unassembled WGS sequence"/>
</dbReference>
<organism evidence="7 8">
    <name type="scientific">candidate division TA06 bacterium 34_109</name>
    <dbReference type="NCBI Taxonomy" id="1635277"/>
    <lineage>
        <taxon>Bacteria</taxon>
        <taxon>Bacteria division TA06</taxon>
    </lineage>
</organism>
<dbReference type="SUPFAM" id="SSF140478">
    <property type="entry name" value="LemA-like"/>
    <property type="match status" value="1"/>
</dbReference>
<evidence type="ECO:0000256" key="1">
    <source>
        <dbReference type="ARBA" id="ARBA00004167"/>
    </source>
</evidence>
<dbReference type="AlphaFoldDB" id="A0A117M6S9"/>